<comment type="subcellular location">
    <subcellularLocation>
        <location evidence="1">Virion</location>
    </subcellularLocation>
</comment>
<protein>
    <submittedName>
        <fullName evidence="3">Tail fiber protein</fullName>
    </submittedName>
</protein>
<keyword evidence="2" id="KW-0946">Virion</keyword>
<evidence type="ECO:0000256" key="2">
    <source>
        <dbReference type="ARBA" id="ARBA00022844"/>
    </source>
</evidence>
<dbReference type="SUPFAM" id="SSF49842">
    <property type="entry name" value="TNF-like"/>
    <property type="match status" value="1"/>
</dbReference>
<dbReference type="GO" id="GO:0019058">
    <property type="term" value="P:viral life cycle"/>
    <property type="evidence" value="ECO:0007669"/>
    <property type="project" value="UniProtKB-ARBA"/>
</dbReference>
<evidence type="ECO:0000313" key="3">
    <source>
        <dbReference type="EMBL" id="APZ82334.1"/>
    </source>
</evidence>
<organism evidence="3 4">
    <name type="scientific">Bacillus phage vB_BsuM-Goe2</name>
    <dbReference type="NCBI Taxonomy" id="1933062"/>
    <lineage>
        <taxon>Viruses</taxon>
        <taxon>Duplodnaviria</taxon>
        <taxon>Heunggongvirae</taxon>
        <taxon>Uroviricota</taxon>
        <taxon>Caudoviricetes</taxon>
        <taxon>Herelleviridae</taxon>
        <taxon>Spounavirinae</taxon>
        <taxon>Okubovirus</taxon>
        <taxon>Okubovirus camphawk</taxon>
    </lineage>
</organism>
<gene>
    <name evidence="3" type="ORF">Goe2_c09800</name>
</gene>
<proteinExistence type="predicted"/>
<sequence length="1027" mass="114434">MAYQAEILTEDDTIRDLTVRFNRLMLSVQDIDGDKVDTSIKDIEDLKKQVIYIKANYVKQYPSLEEAKKATDLEEGMVVQTMGYYAINDGGGSIYAIAKTSDTQVEDGGSIIKYNDTLHFHSLSTDPVNYKQFGAKGDGVTDDGPYIRRAHEYANSVGLPVYNPSGEFYFKSERYVPVRTNTNLGQTVIHIDESKTPATQGNIYIIMSQYGQNPLSNDELTAIKNSLKKGTRYVAELAKYAGSFIKVFDSNTKVGNRQSENPNSGWDMQDFFIIEEGGRIVGDITWDFKDVTSGLVRRLDKSYLTFEGGIFLLSGNLSAASTGDQTTGGILIQRSRTIVKNQFVGIEDSASDKPTASDTGFYSLQSVYDVTLENIRVLPRKYVSVNGVALSTYGIGGSMALKCVFRNITSEGVSSRWGVFGASLFKDVSIENCVLNGLDIRFHAWDINVTNSRIGEKGISLTGGGKLNIENTTAYTNVLVNFRQDYGSTWEGDIRVKGCRLVVPANTITSVLKFNPKSVDYGYKVYFGKTVLVEDLLLDYTGVTNSELAYLFDHNNQRSTGTNNVYMPARMIFKGVRVAGRSRGVRLLTTLTPLGFRSPLGNHSYGSSSESLVTNAYYRFESVDTEDIVSEPQSVTDTHMYMPVSATALYGPEDLAPTIEIVNCKYLHLQPKCARVRMIIRDSEVRAIDAYDNGPSMGIYSLHDCDIAPNLSSGSTEMYAYNMEGARVTLSGCHFYPVKYSGVENVAKYSLLYFFDITSNGLQLELKSNNNGNTLHKKLMDQITSTYSKNTLEMVMKGLDSNSMDNTKLVVRNIEKHTGAPTTGTWNVGDIIVNSKPDILSKRGWVCTTAGTPGTWQNLGEVEPEHPVSLSASTHKGPNIPLEYQKTNTIVFSRIKSDYWNMINTSTGKITVPYEGRYIVDCGFRFRMDSQNTSDEYVYQNIEINAYTGLATEAPVLSTFAQIRDYIKYDQEQSINGSVVLNLKKGDSFYIRVYCGNKSSQIRTWDKDDDSFRYNYLYINRIGPRVS</sequence>
<dbReference type="Gene3D" id="2.60.120.40">
    <property type="match status" value="1"/>
</dbReference>
<reference evidence="3 4" key="1">
    <citation type="journal article" date="2017" name="Viruses">
        <title>Characterization of Bacillus subtilis Viruses vB_BsuM-Goe2 and vB_BsuM-Goe3.</title>
        <authorList>
            <person name="Willms I.M."/>
            <person name="Hoppert M."/>
            <person name="Hertel R."/>
        </authorList>
    </citation>
    <scope>NUCLEOTIDE SEQUENCE [LARGE SCALE GENOMIC DNA]</scope>
</reference>
<dbReference type="GO" id="GO:0044423">
    <property type="term" value="C:virion component"/>
    <property type="evidence" value="ECO:0007669"/>
    <property type="project" value="UniProtKB-KW"/>
</dbReference>
<dbReference type="SUPFAM" id="SSF51126">
    <property type="entry name" value="Pectin lyase-like"/>
    <property type="match status" value="1"/>
</dbReference>
<evidence type="ECO:0000256" key="1">
    <source>
        <dbReference type="ARBA" id="ARBA00004328"/>
    </source>
</evidence>
<accession>A0A217EQL9</accession>
<dbReference type="Gene3D" id="2.160.20.10">
    <property type="entry name" value="Single-stranded right-handed beta-helix, Pectin lyase-like"/>
    <property type="match status" value="1"/>
</dbReference>
<dbReference type="InterPro" id="IPR011050">
    <property type="entry name" value="Pectin_lyase_fold/virulence"/>
</dbReference>
<evidence type="ECO:0000313" key="4">
    <source>
        <dbReference type="Proteomes" id="UP000224660"/>
    </source>
</evidence>
<name>A0A217EQL9_9CAUD</name>
<dbReference type="Proteomes" id="UP000224660">
    <property type="component" value="Segment"/>
</dbReference>
<dbReference type="InterPro" id="IPR012334">
    <property type="entry name" value="Pectin_lyas_fold"/>
</dbReference>
<dbReference type="GO" id="GO:0051701">
    <property type="term" value="P:biological process involved in interaction with host"/>
    <property type="evidence" value="ECO:0007669"/>
    <property type="project" value="UniProtKB-ARBA"/>
</dbReference>
<dbReference type="EMBL" id="KY368639">
    <property type="protein sequence ID" value="APZ82334.1"/>
    <property type="molecule type" value="Genomic_DNA"/>
</dbReference>
<dbReference type="InterPro" id="IPR008983">
    <property type="entry name" value="Tumour_necrosis_fac-like_dom"/>
</dbReference>